<feature type="transmembrane region" description="Helical" evidence="1">
    <location>
        <begin position="50"/>
        <end position="69"/>
    </location>
</feature>
<protein>
    <recommendedName>
        <fullName evidence="4">Transcriptional regulator</fullName>
    </recommendedName>
</protein>
<gene>
    <name evidence="2" type="ORF">ACJEBI_04375</name>
</gene>
<keyword evidence="1" id="KW-0812">Transmembrane</keyword>
<keyword evidence="1" id="KW-0472">Membrane</keyword>
<keyword evidence="3" id="KW-1185">Reference proteome</keyword>
<evidence type="ECO:0000313" key="2">
    <source>
        <dbReference type="EMBL" id="MFK9090717.1"/>
    </source>
</evidence>
<dbReference type="Proteomes" id="UP001623041">
    <property type="component" value="Unassembled WGS sequence"/>
</dbReference>
<proteinExistence type="predicted"/>
<comment type="caution">
    <text evidence="2">The sequence shown here is derived from an EMBL/GenBank/DDBJ whole genome shotgun (WGS) entry which is preliminary data.</text>
</comment>
<evidence type="ECO:0000256" key="1">
    <source>
        <dbReference type="SAM" id="Phobius"/>
    </source>
</evidence>
<feature type="transmembrane region" description="Helical" evidence="1">
    <location>
        <begin position="89"/>
        <end position="112"/>
    </location>
</feature>
<evidence type="ECO:0000313" key="3">
    <source>
        <dbReference type="Proteomes" id="UP001623041"/>
    </source>
</evidence>
<accession>A0ABW8RDH4</accession>
<evidence type="ECO:0008006" key="4">
    <source>
        <dbReference type="Google" id="ProtNLM"/>
    </source>
</evidence>
<dbReference type="EMBL" id="JBJHQH010000003">
    <property type="protein sequence ID" value="MFK9090717.1"/>
    <property type="molecule type" value="Genomic_DNA"/>
</dbReference>
<organism evidence="2 3">
    <name type="scientific">Bacillus salipaludis</name>
    <dbReference type="NCBI Taxonomy" id="2547811"/>
    <lineage>
        <taxon>Bacteria</taxon>
        <taxon>Bacillati</taxon>
        <taxon>Bacillota</taxon>
        <taxon>Bacilli</taxon>
        <taxon>Bacillales</taxon>
        <taxon>Bacillaceae</taxon>
        <taxon>Bacillus</taxon>
    </lineage>
</organism>
<keyword evidence="1" id="KW-1133">Transmembrane helix</keyword>
<name>A0ABW8RDH4_9BACI</name>
<sequence>MKKIKAIFQRVFALIAIIIITIGIFIVISIVQELLFIPKDYIIWIFKSPYSGLVIIFETYLVVGFFYIFNKGLREVWKKGAIFKKYRKLTIAAFTTFNIILLYTIITAVTVVTKDQIINYSFCSPQGKEYSYDEIVKIQTGVYGKGRTSIFTHSKGDFFYIIELNDGTKIDLAQVGGTKNEEDERFILEKLDMRLVNMDIDKESSMKYFEYSKKGLAKIYTDKIRSILENTK</sequence>
<dbReference type="RefSeq" id="WP_406579413.1">
    <property type="nucleotide sequence ID" value="NZ_JBJHQH010000003.1"/>
</dbReference>
<feature type="transmembrane region" description="Helical" evidence="1">
    <location>
        <begin position="12"/>
        <end position="30"/>
    </location>
</feature>
<reference evidence="2 3" key="1">
    <citation type="submission" date="2024-11" db="EMBL/GenBank/DDBJ databases">
        <authorList>
            <person name="Lucas J.A."/>
        </authorList>
    </citation>
    <scope>NUCLEOTIDE SEQUENCE [LARGE SCALE GENOMIC DNA]</scope>
    <source>
        <strain evidence="2 3">Z 5.4</strain>
    </source>
</reference>